<dbReference type="EMBL" id="CP054139">
    <property type="protein sequence ID" value="QKJ29868.1"/>
    <property type="molecule type" value="Genomic_DNA"/>
</dbReference>
<sequence length="129" mass="15334">MARPKPDPRYITREAFISIREKIEWPYGDWMQDWPLEISDKIDLASCLGLYPRLIDEDEKFLLMQGMLFALDEANENDLKLYSQKITEVLKSDFDIHKSTIYYWTLYGTESEDGFTITPLMQRIWDSQP</sequence>
<proteinExistence type="predicted"/>
<gene>
    <name evidence="1" type="ORF">HQ865_08900</name>
</gene>
<accession>A0A7D4PTC5</accession>
<evidence type="ECO:0000313" key="1">
    <source>
        <dbReference type="EMBL" id="QKJ29868.1"/>
    </source>
</evidence>
<keyword evidence="2" id="KW-1185">Reference proteome</keyword>
<protein>
    <submittedName>
        <fullName evidence="1">Uncharacterized protein</fullName>
    </submittedName>
</protein>
<evidence type="ECO:0000313" key="2">
    <source>
        <dbReference type="Proteomes" id="UP000505355"/>
    </source>
</evidence>
<dbReference type="AlphaFoldDB" id="A0A7D4PTC5"/>
<name>A0A7D4PTC5_9SPHI</name>
<dbReference type="Proteomes" id="UP000505355">
    <property type="component" value="Chromosome"/>
</dbReference>
<dbReference type="RefSeq" id="WP_173414558.1">
    <property type="nucleotide sequence ID" value="NZ_CP054139.1"/>
</dbReference>
<dbReference type="KEGG" id="mmab:HQ865_08900"/>
<organism evidence="1 2">
    <name type="scientific">Mucilaginibacter mali</name>
    <dbReference type="NCBI Taxonomy" id="2740462"/>
    <lineage>
        <taxon>Bacteria</taxon>
        <taxon>Pseudomonadati</taxon>
        <taxon>Bacteroidota</taxon>
        <taxon>Sphingobacteriia</taxon>
        <taxon>Sphingobacteriales</taxon>
        <taxon>Sphingobacteriaceae</taxon>
        <taxon>Mucilaginibacter</taxon>
    </lineage>
</organism>
<reference evidence="1 2" key="1">
    <citation type="submission" date="2020-05" db="EMBL/GenBank/DDBJ databases">
        <title>Mucilaginibacter mali sp. nov.</title>
        <authorList>
            <person name="Kim H.S."/>
            <person name="Lee K.C."/>
            <person name="Suh M.K."/>
            <person name="Kim J.-S."/>
            <person name="Han K.-I."/>
            <person name="Eom M.K."/>
            <person name="Shin Y.K."/>
            <person name="Lee J.-S."/>
        </authorList>
    </citation>
    <scope>NUCLEOTIDE SEQUENCE [LARGE SCALE GENOMIC DNA]</scope>
    <source>
        <strain evidence="1 2">G2-14</strain>
    </source>
</reference>